<dbReference type="InterPro" id="IPR017896">
    <property type="entry name" value="4Fe4S_Fe-S-bd"/>
</dbReference>
<evidence type="ECO:0000256" key="7">
    <source>
        <dbReference type="SAM" id="MobiDB-lite"/>
    </source>
</evidence>
<dbReference type="SUPFAM" id="SSF54862">
    <property type="entry name" value="4Fe-4S ferredoxins"/>
    <property type="match status" value="1"/>
</dbReference>
<dbReference type="AlphaFoldDB" id="A0A2S0MDX6"/>
<dbReference type="Pfam" id="PF12801">
    <property type="entry name" value="Fer4_5"/>
    <property type="match status" value="1"/>
</dbReference>
<evidence type="ECO:0000259" key="9">
    <source>
        <dbReference type="PROSITE" id="PS51379"/>
    </source>
</evidence>
<accession>A0A2S0MDX6</accession>
<feature type="domain" description="4Fe-4S ferredoxin-type" evidence="9">
    <location>
        <begin position="293"/>
        <end position="321"/>
    </location>
</feature>
<evidence type="ECO:0000313" key="11">
    <source>
        <dbReference type="Proteomes" id="UP000239709"/>
    </source>
</evidence>
<proteinExistence type="predicted"/>
<keyword evidence="8" id="KW-0812">Transmembrane</keyword>
<dbReference type="InterPro" id="IPR017900">
    <property type="entry name" value="4Fe4S_Fe_S_CS"/>
</dbReference>
<evidence type="ECO:0000256" key="2">
    <source>
        <dbReference type="ARBA" id="ARBA00022485"/>
    </source>
</evidence>
<keyword evidence="4" id="KW-0249">Electron transport</keyword>
<dbReference type="GO" id="GO:0051539">
    <property type="term" value="F:4 iron, 4 sulfur cluster binding"/>
    <property type="evidence" value="ECO:0007669"/>
    <property type="project" value="UniProtKB-KW"/>
</dbReference>
<reference evidence="10 11" key="1">
    <citation type="submission" date="2018-03" db="EMBL/GenBank/DDBJ databases">
        <title>Genome sequencing of Ottowia sp.</title>
        <authorList>
            <person name="Kim S.-J."/>
            <person name="Heo J."/>
            <person name="Kwon S.-W."/>
        </authorList>
    </citation>
    <scope>NUCLEOTIDE SEQUENCE [LARGE SCALE GENOMIC DNA]</scope>
    <source>
        <strain evidence="10 11">KADR8-3</strain>
    </source>
</reference>
<dbReference type="GO" id="GO:0046872">
    <property type="term" value="F:metal ion binding"/>
    <property type="evidence" value="ECO:0007669"/>
    <property type="project" value="UniProtKB-KW"/>
</dbReference>
<dbReference type="Pfam" id="PF13746">
    <property type="entry name" value="Fer4_18"/>
    <property type="match status" value="1"/>
</dbReference>
<organism evidence="10 11">
    <name type="scientific">Ottowia oryzae</name>
    <dbReference type="NCBI Taxonomy" id="2109914"/>
    <lineage>
        <taxon>Bacteria</taxon>
        <taxon>Pseudomonadati</taxon>
        <taxon>Pseudomonadota</taxon>
        <taxon>Betaproteobacteria</taxon>
        <taxon>Burkholderiales</taxon>
        <taxon>Comamonadaceae</taxon>
        <taxon>Ottowia</taxon>
    </lineage>
</organism>
<feature type="transmembrane region" description="Helical" evidence="8">
    <location>
        <begin position="206"/>
        <end position="222"/>
    </location>
</feature>
<evidence type="ECO:0000256" key="4">
    <source>
        <dbReference type="ARBA" id="ARBA00022982"/>
    </source>
</evidence>
<feature type="transmembrane region" description="Helical" evidence="8">
    <location>
        <begin position="50"/>
        <end position="68"/>
    </location>
</feature>
<keyword evidence="5" id="KW-0408">Iron</keyword>
<feature type="region of interest" description="Disordered" evidence="7">
    <location>
        <begin position="1"/>
        <end position="20"/>
    </location>
</feature>
<dbReference type="PROSITE" id="PS51379">
    <property type="entry name" value="4FE4S_FER_2"/>
    <property type="match status" value="1"/>
</dbReference>
<dbReference type="InterPro" id="IPR032879">
    <property type="entry name" value="FixG_C"/>
</dbReference>
<evidence type="ECO:0000256" key="1">
    <source>
        <dbReference type="ARBA" id="ARBA00022448"/>
    </source>
</evidence>
<evidence type="ECO:0000256" key="5">
    <source>
        <dbReference type="ARBA" id="ARBA00023004"/>
    </source>
</evidence>
<keyword evidence="2" id="KW-0004">4Fe-4S</keyword>
<keyword evidence="8" id="KW-0472">Membrane</keyword>
<name>A0A2S0MDX6_9BURK</name>
<keyword evidence="1" id="KW-0813">Transport</keyword>
<dbReference type="EMBL" id="CP027666">
    <property type="protein sequence ID" value="AVO34104.1"/>
    <property type="molecule type" value="Genomic_DNA"/>
</dbReference>
<keyword evidence="3" id="KW-0479">Metal-binding</keyword>
<dbReference type="PROSITE" id="PS00198">
    <property type="entry name" value="4FE4S_FER_1"/>
    <property type="match status" value="1"/>
</dbReference>
<keyword evidence="6" id="KW-0411">Iron-sulfur</keyword>
<feature type="transmembrane region" description="Helical" evidence="8">
    <location>
        <begin position="169"/>
        <end position="186"/>
    </location>
</feature>
<sequence length="512" mass="56063">MLGASAAMPPPTRSHMRNPSRTIPMTPVAVEAAQRIHARSANGVFAHRRLALVILTQLFFYGVPWITIDGRQAVLFDLAHQRFYLFNTLLLPQDLIFLTGLLIACAMALFLVTVAVGRIWCGFACPQTVYTEMFMALERRIEGDRSARLRLDQSGWGPNKVVRRGGKHLSWALLSLWTGLSFVGWFTPIRELVHGLPFDMGPWNTFWMLFYAAVTYLHAGLLRERICQHACPYGRFQSAMLDRDTLVVTYDQARGEPRGRHRAAHAEPVAAFAGAVASPATAAATASAAVAAASAEPKLGDCIDCTMCVQVCPTGIDIRKGLQAACISCGVCIDACNSIMDKIKAPRGLIRFSPLNPDSPTRGAPWRKPRLWVYGGVIMAVVTLMIAGLMTRPELRLDVQRDRGVLARMAPNGDVENLYRLQIRSATLHPQHLDIQVKVDGTPVPARLITAHNDAPPELDAAGSLSLPVTVSLPYEGAQALRGQTVPLRFEVRGTDKGTSEVLASSTFRVPR</sequence>
<evidence type="ECO:0000313" key="10">
    <source>
        <dbReference type="EMBL" id="AVO34104.1"/>
    </source>
</evidence>
<dbReference type="InterPro" id="IPR051684">
    <property type="entry name" value="Electron_Trans/Redox"/>
</dbReference>
<keyword evidence="11" id="KW-1185">Reference proteome</keyword>
<protein>
    <submittedName>
        <fullName evidence="10">Cytochrome c oxidase accessory protein CcoG</fullName>
    </submittedName>
</protein>
<dbReference type="InterPro" id="IPR013783">
    <property type="entry name" value="Ig-like_fold"/>
</dbReference>
<dbReference type="PANTHER" id="PTHR30176">
    <property type="entry name" value="FERREDOXIN-TYPE PROTEIN NAPH"/>
    <property type="match status" value="1"/>
</dbReference>
<keyword evidence="8" id="KW-1133">Transmembrane helix</keyword>
<evidence type="ECO:0000256" key="3">
    <source>
        <dbReference type="ARBA" id="ARBA00022723"/>
    </source>
</evidence>
<dbReference type="PANTHER" id="PTHR30176:SF3">
    <property type="entry name" value="FERREDOXIN-TYPE PROTEIN NAPH"/>
    <property type="match status" value="1"/>
</dbReference>
<feature type="transmembrane region" description="Helical" evidence="8">
    <location>
        <begin position="371"/>
        <end position="390"/>
    </location>
</feature>
<feature type="transmembrane region" description="Helical" evidence="8">
    <location>
        <begin position="95"/>
        <end position="116"/>
    </location>
</feature>
<dbReference type="GO" id="GO:0005886">
    <property type="term" value="C:plasma membrane"/>
    <property type="evidence" value="ECO:0007669"/>
    <property type="project" value="TreeGrafter"/>
</dbReference>
<evidence type="ECO:0000256" key="8">
    <source>
        <dbReference type="SAM" id="Phobius"/>
    </source>
</evidence>
<dbReference type="Pfam" id="PF11614">
    <property type="entry name" value="FixG_C"/>
    <property type="match status" value="1"/>
</dbReference>
<dbReference type="Gene3D" id="2.60.40.10">
    <property type="entry name" value="Immunoglobulins"/>
    <property type="match status" value="1"/>
</dbReference>
<evidence type="ECO:0000256" key="6">
    <source>
        <dbReference type="ARBA" id="ARBA00023014"/>
    </source>
</evidence>
<dbReference type="KEGG" id="otk:C6570_07495"/>
<dbReference type="Proteomes" id="UP000239709">
    <property type="component" value="Chromosome"/>
</dbReference>
<dbReference type="OrthoDB" id="9811700at2"/>
<gene>
    <name evidence="10" type="ORF">C6570_07495</name>
</gene>